<evidence type="ECO:0000313" key="2">
    <source>
        <dbReference type="EMBL" id="CAK8689027.1"/>
    </source>
</evidence>
<dbReference type="SUPFAM" id="SSF52540">
    <property type="entry name" value="P-loop containing nucleoside triphosphate hydrolases"/>
    <property type="match status" value="2"/>
</dbReference>
<dbReference type="InterPro" id="IPR027417">
    <property type="entry name" value="P-loop_NTPase"/>
</dbReference>
<organism evidence="2 3">
    <name type="scientific">Clavelina lepadiformis</name>
    <name type="common">Light-bulb sea squirt</name>
    <name type="synonym">Ascidia lepadiformis</name>
    <dbReference type="NCBI Taxonomy" id="159417"/>
    <lineage>
        <taxon>Eukaryota</taxon>
        <taxon>Metazoa</taxon>
        <taxon>Chordata</taxon>
        <taxon>Tunicata</taxon>
        <taxon>Ascidiacea</taxon>
        <taxon>Aplousobranchia</taxon>
        <taxon>Clavelinidae</taxon>
        <taxon>Clavelina</taxon>
    </lineage>
</organism>
<dbReference type="Gene3D" id="3.40.50.300">
    <property type="entry name" value="P-loop containing nucleotide triphosphate hydrolases"/>
    <property type="match status" value="2"/>
</dbReference>
<sequence length="484" mass="56231">MKVVVAGYAKTGTKSMQAALIELDYKVYDSVDHFWYHGNQWNKIFTAGGCIEDFKAMYEDVDAVTDFPACIFWEEISSVFPDCKIILTVRDEESWCKSWHGQIREAKSNLIFQLMQVLSPTGWKLFRSSQLTFALSPGICIRHPFDYSIRSKMVDIRVFKTHQTYCLQNAPKDRLLVYRISEGWEPLCKFLGKEIPEKEFPHENKGATLIAKLMKTHPATIRIQREMVEQNTIMKVIVAGFSKTGTKTLAAALKELDYKVYDYIDHFWYHGNEWKKILTTGGSTEDFKRMYEDVDAVTDTPSNLFWEEIHKAFPESKIILMTRDEDSWYKSALVQNEKVRTHIGFTLSCCTRIGWKLFCFMQMNVMAGLGVYEPYPFTFGFHLNELILRKAYRQHTQYCLQNAPKNKLLVYNVKTGWEPLCEFLGNDIPDKPFPHENKKGEIMDNPDLTHPFTIRLQREFFIMSCILLGLSAFGFYKIAAFKNG</sequence>
<protein>
    <recommendedName>
        <fullName evidence="4">Sulfotransferase</fullName>
    </recommendedName>
</protein>
<keyword evidence="1" id="KW-0472">Membrane</keyword>
<dbReference type="EMBL" id="CAWYQH010000108">
    <property type="protein sequence ID" value="CAK8689027.1"/>
    <property type="molecule type" value="Genomic_DNA"/>
</dbReference>
<keyword evidence="1" id="KW-1133">Transmembrane helix</keyword>
<dbReference type="PANTHER" id="PTHR36978">
    <property type="entry name" value="P-LOOP CONTAINING NUCLEOTIDE TRIPHOSPHATE HYDROLASE"/>
    <property type="match status" value="1"/>
</dbReference>
<dbReference type="InterPro" id="IPR040632">
    <property type="entry name" value="Sulfotransfer_4"/>
</dbReference>
<keyword evidence="1" id="KW-0812">Transmembrane</keyword>
<feature type="transmembrane region" description="Helical" evidence="1">
    <location>
        <begin position="460"/>
        <end position="479"/>
    </location>
</feature>
<dbReference type="Pfam" id="PF17784">
    <property type="entry name" value="Sulfotransfer_4"/>
    <property type="match status" value="2"/>
</dbReference>
<keyword evidence="3" id="KW-1185">Reference proteome</keyword>
<gene>
    <name evidence="2" type="ORF">CVLEPA_LOCUS21015</name>
</gene>
<dbReference type="Proteomes" id="UP001642483">
    <property type="component" value="Unassembled WGS sequence"/>
</dbReference>
<evidence type="ECO:0008006" key="4">
    <source>
        <dbReference type="Google" id="ProtNLM"/>
    </source>
</evidence>
<evidence type="ECO:0000256" key="1">
    <source>
        <dbReference type="SAM" id="Phobius"/>
    </source>
</evidence>
<comment type="caution">
    <text evidence="2">The sequence shown here is derived from an EMBL/GenBank/DDBJ whole genome shotgun (WGS) entry which is preliminary data.</text>
</comment>
<dbReference type="PANTHER" id="PTHR36978:SF4">
    <property type="entry name" value="P-LOOP CONTAINING NUCLEOSIDE TRIPHOSPHATE HYDROLASE PROTEIN"/>
    <property type="match status" value="1"/>
</dbReference>
<accession>A0ABP0GB93</accession>
<proteinExistence type="predicted"/>
<name>A0ABP0GB93_CLALP</name>
<reference evidence="2 3" key="1">
    <citation type="submission" date="2024-02" db="EMBL/GenBank/DDBJ databases">
        <authorList>
            <person name="Daric V."/>
            <person name="Darras S."/>
        </authorList>
    </citation>
    <scope>NUCLEOTIDE SEQUENCE [LARGE SCALE GENOMIC DNA]</scope>
</reference>
<evidence type="ECO:0000313" key="3">
    <source>
        <dbReference type="Proteomes" id="UP001642483"/>
    </source>
</evidence>